<accession>A0AAV1R829</accession>
<dbReference type="Proteomes" id="UP001314170">
    <property type="component" value="Unassembled WGS sequence"/>
</dbReference>
<name>A0AAV1R829_9ROSI</name>
<feature type="region of interest" description="Disordered" evidence="1">
    <location>
        <begin position="1"/>
        <end position="25"/>
    </location>
</feature>
<organism evidence="2 3">
    <name type="scientific">Dovyalis caffra</name>
    <dbReference type="NCBI Taxonomy" id="77055"/>
    <lineage>
        <taxon>Eukaryota</taxon>
        <taxon>Viridiplantae</taxon>
        <taxon>Streptophyta</taxon>
        <taxon>Embryophyta</taxon>
        <taxon>Tracheophyta</taxon>
        <taxon>Spermatophyta</taxon>
        <taxon>Magnoliopsida</taxon>
        <taxon>eudicotyledons</taxon>
        <taxon>Gunneridae</taxon>
        <taxon>Pentapetalae</taxon>
        <taxon>rosids</taxon>
        <taxon>fabids</taxon>
        <taxon>Malpighiales</taxon>
        <taxon>Salicaceae</taxon>
        <taxon>Flacourtieae</taxon>
        <taxon>Dovyalis</taxon>
    </lineage>
</organism>
<proteinExistence type="predicted"/>
<gene>
    <name evidence="2" type="ORF">DCAF_LOCUS6866</name>
</gene>
<dbReference type="EMBL" id="CAWUPB010000913">
    <property type="protein sequence ID" value="CAK7329118.1"/>
    <property type="molecule type" value="Genomic_DNA"/>
</dbReference>
<sequence length="184" mass="19976">MVNEDPLQQSQGLHSRQSTPPSSIAVTSDRRNILPMQSYKHSRFFPKGIDVFPDLKSWHDSASGIGAELIGFAFRRIKANRPLCFKASRVEEIASSALKRERQPSCCNDGDGKKGRDGVLIVGFLELGFCPAQVATDVRLRGGDLLVFSELKDPADKVALAELVSPTLVIIGKIVALSVLKSAS</sequence>
<evidence type="ECO:0000256" key="1">
    <source>
        <dbReference type="SAM" id="MobiDB-lite"/>
    </source>
</evidence>
<protein>
    <submittedName>
        <fullName evidence="2">Uncharacterized protein</fullName>
    </submittedName>
</protein>
<evidence type="ECO:0000313" key="3">
    <source>
        <dbReference type="Proteomes" id="UP001314170"/>
    </source>
</evidence>
<dbReference type="AlphaFoldDB" id="A0AAV1R829"/>
<keyword evidence="3" id="KW-1185">Reference proteome</keyword>
<reference evidence="2 3" key="1">
    <citation type="submission" date="2024-01" db="EMBL/GenBank/DDBJ databases">
        <authorList>
            <person name="Waweru B."/>
        </authorList>
    </citation>
    <scope>NUCLEOTIDE SEQUENCE [LARGE SCALE GENOMIC DNA]</scope>
</reference>
<evidence type="ECO:0000313" key="2">
    <source>
        <dbReference type="EMBL" id="CAK7329118.1"/>
    </source>
</evidence>
<comment type="caution">
    <text evidence="2">The sequence shown here is derived from an EMBL/GenBank/DDBJ whole genome shotgun (WGS) entry which is preliminary data.</text>
</comment>